<dbReference type="PANTHER" id="PTHR35093:SF8">
    <property type="entry name" value="OUTER MEMBRANE PROTEIN NMB0088-RELATED"/>
    <property type="match status" value="1"/>
</dbReference>
<evidence type="ECO:0008006" key="11">
    <source>
        <dbReference type="Google" id="ProtNLM"/>
    </source>
</evidence>
<keyword evidence="4" id="KW-0812">Transmembrane</keyword>
<evidence type="ECO:0000256" key="6">
    <source>
        <dbReference type="ARBA" id="ARBA00023136"/>
    </source>
</evidence>
<evidence type="ECO:0000256" key="3">
    <source>
        <dbReference type="ARBA" id="ARBA00022452"/>
    </source>
</evidence>
<dbReference type="Proteomes" id="UP000248975">
    <property type="component" value="Unassembled WGS sequence"/>
</dbReference>
<evidence type="ECO:0000256" key="1">
    <source>
        <dbReference type="ARBA" id="ARBA00004571"/>
    </source>
</evidence>
<evidence type="ECO:0000256" key="5">
    <source>
        <dbReference type="ARBA" id="ARBA00022729"/>
    </source>
</evidence>
<evidence type="ECO:0000313" key="10">
    <source>
        <dbReference type="Proteomes" id="UP000248975"/>
    </source>
</evidence>
<comment type="caution">
    <text evidence="9">The sequence shown here is derived from an EMBL/GenBank/DDBJ whole genome shotgun (WGS) entry which is preliminary data.</text>
</comment>
<evidence type="ECO:0000313" key="9">
    <source>
        <dbReference type="EMBL" id="PZR00953.1"/>
    </source>
</evidence>
<gene>
    <name evidence="9" type="ORF">DI533_03160</name>
</gene>
<sequence>MRKTICAIGVLAASSSVASAGAIDRSSQSTAVMFEPGGYVELTYGFLSPNVEGQEPAALGGQKSGEMYNDYRTGSFSIKTELQPGFDLGFIIDKPYGADTAYPLGTGYIAAGTTASLDSTSYTALLRYRFPSNVSVLGGIRYQTLSADAFIPFLTPRPGVTPPYSVVGDEDGAFGYVLGVAWEKPEIAARVSLTYNSKIDYDLDTVETSVFGTVNSKTAVNTPQSVNLEFQSGVAANTLVFGSIRWVEWSDFVIAPPSYSRLSGGVPLVYYNDDTWTYTLGVGYQFNETWSGAISYSHDTSIGGYMLNLGPVDGYDSIGLAVSYTRGQMKFTGAVRYYALGDTQTQIGPYTNTFDGNDAIGIGFRVGYTF</sequence>
<accession>A0A2W5SJK6</accession>
<organism evidence="9 10">
    <name type="scientific">Cereibacter sphaeroides</name>
    <name type="common">Rhodobacter sphaeroides</name>
    <dbReference type="NCBI Taxonomy" id="1063"/>
    <lineage>
        <taxon>Bacteria</taxon>
        <taxon>Pseudomonadati</taxon>
        <taxon>Pseudomonadota</taxon>
        <taxon>Alphaproteobacteria</taxon>
        <taxon>Rhodobacterales</taxon>
        <taxon>Paracoccaceae</taxon>
        <taxon>Cereibacter</taxon>
    </lineage>
</organism>
<dbReference type="GO" id="GO:0015483">
    <property type="term" value="F:long-chain fatty acid transporting porin activity"/>
    <property type="evidence" value="ECO:0007669"/>
    <property type="project" value="TreeGrafter"/>
</dbReference>
<dbReference type="Pfam" id="PF03349">
    <property type="entry name" value="Toluene_X"/>
    <property type="match status" value="1"/>
</dbReference>
<protein>
    <recommendedName>
        <fullName evidence="11">Membrane protein involved in aromatic hydrocarbon degradation</fullName>
    </recommendedName>
</protein>
<dbReference type="SUPFAM" id="SSF56935">
    <property type="entry name" value="Porins"/>
    <property type="match status" value="1"/>
</dbReference>
<dbReference type="GO" id="GO:0009279">
    <property type="term" value="C:cell outer membrane"/>
    <property type="evidence" value="ECO:0007669"/>
    <property type="project" value="UniProtKB-SubCell"/>
</dbReference>
<feature type="chain" id="PRO_5015932726" description="Membrane protein involved in aromatic hydrocarbon degradation" evidence="8">
    <location>
        <begin position="23"/>
        <end position="370"/>
    </location>
</feature>
<dbReference type="PANTHER" id="PTHR35093">
    <property type="entry name" value="OUTER MEMBRANE PROTEIN NMB0088-RELATED"/>
    <property type="match status" value="1"/>
</dbReference>
<dbReference type="EMBL" id="QFQS01000001">
    <property type="protein sequence ID" value="PZR00953.1"/>
    <property type="molecule type" value="Genomic_DNA"/>
</dbReference>
<keyword evidence="6" id="KW-0472">Membrane</keyword>
<keyword evidence="3" id="KW-1134">Transmembrane beta strand</keyword>
<reference evidence="9 10" key="1">
    <citation type="submission" date="2017-08" db="EMBL/GenBank/DDBJ databases">
        <title>Infants hospitalized years apart are colonized by the same room-sourced microbial strains.</title>
        <authorList>
            <person name="Brooks B."/>
            <person name="Olm M.R."/>
            <person name="Firek B.A."/>
            <person name="Baker R."/>
            <person name="Thomas B.C."/>
            <person name="Morowitz M.J."/>
            <person name="Banfield J.F."/>
        </authorList>
    </citation>
    <scope>NUCLEOTIDE SEQUENCE [LARGE SCALE GENOMIC DNA]</scope>
    <source>
        <strain evidence="9">S2_003_000_R2_11</strain>
    </source>
</reference>
<keyword evidence="5 8" id="KW-0732">Signal</keyword>
<dbReference type="InterPro" id="IPR005017">
    <property type="entry name" value="OMPP1/FadL/TodX"/>
</dbReference>
<keyword evidence="7" id="KW-0998">Cell outer membrane</keyword>
<proteinExistence type="inferred from homology"/>
<feature type="signal peptide" evidence="8">
    <location>
        <begin position="1"/>
        <end position="22"/>
    </location>
</feature>
<evidence type="ECO:0000256" key="8">
    <source>
        <dbReference type="SAM" id="SignalP"/>
    </source>
</evidence>
<dbReference type="Gene3D" id="2.40.160.60">
    <property type="entry name" value="Outer membrane protein transport protein (OMPP1/FadL/TodX)"/>
    <property type="match status" value="1"/>
</dbReference>
<evidence type="ECO:0000256" key="2">
    <source>
        <dbReference type="ARBA" id="ARBA00008163"/>
    </source>
</evidence>
<comment type="similarity">
    <text evidence="2">Belongs to the OmpP1/FadL family.</text>
</comment>
<name>A0A2W5SJK6_CERSP</name>
<evidence type="ECO:0000256" key="7">
    <source>
        <dbReference type="ARBA" id="ARBA00023237"/>
    </source>
</evidence>
<evidence type="ECO:0000256" key="4">
    <source>
        <dbReference type="ARBA" id="ARBA00022692"/>
    </source>
</evidence>
<dbReference type="AlphaFoldDB" id="A0A2W5SJK6"/>
<comment type="subcellular location">
    <subcellularLocation>
        <location evidence="1">Cell outer membrane</location>
        <topology evidence="1">Multi-pass membrane protein</topology>
    </subcellularLocation>
</comment>